<dbReference type="AlphaFoldDB" id="A0A6H1ZHH9"/>
<dbReference type="EMBL" id="MT144600">
    <property type="protein sequence ID" value="QJH94361.1"/>
    <property type="molecule type" value="Genomic_DNA"/>
</dbReference>
<accession>A0A6H1ZHH9</accession>
<dbReference type="EMBL" id="MT144019">
    <property type="protein sequence ID" value="QJA46725.1"/>
    <property type="molecule type" value="Genomic_DNA"/>
</dbReference>
<name>A0A6H1ZHH9_9ZZZZ</name>
<protein>
    <submittedName>
        <fullName evidence="1">Uncharacterized protein</fullName>
    </submittedName>
</protein>
<evidence type="ECO:0000313" key="1">
    <source>
        <dbReference type="EMBL" id="QJA46725.1"/>
    </source>
</evidence>
<reference evidence="1" key="1">
    <citation type="submission" date="2020-03" db="EMBL/GenBank/DDBJ databases">
        <title>The deep terrestrial virosphere.</title>
        <authorList>
            <person name="Holmfeldt K."/>
            <person name="Nilsson E."/>
            <person name="Simone D."/>
            <person name="Lopez-Fernandez M."/>
            <person name="Wu X."/>
            <person name="de Brujin I."/>
            <person name="Lundin D."/>
            <person name="Andersson A."/>
            <person name="Bertilsson S."/>
            <person name="Dopson M."/>
        </authorList>
    </citation>
    <scope>NUCLEOTIDE SEQUENCE</scope>
    <source>
        <strain evidence="1">TM448A00520</strain>
        <strain evidence="2">TM448B00218</strain>
    </source>
</reference>
<organism evidence="1">
    <name type="scientific">viral metagenome</name>
    <dbReference type="NCBI Taxonomy" id="1070528"/>
    <lineage>
        <taxon>unclassified sequences</taxon>
        <taxon>metagenomes</taxon>
        <taxon>organismal metagenomes</taxon>
    </lineage>
</organism>
<gene>
    <name evidence="1" type="ORF">TM448A00520_0034</name>
    <name evidence="2" type="ORF">TM448B00218_0004</name>
</gene>
<proteinExistence type="predicted"/>
<sequence length="75" mass="8534">MTEIQTGYASFSPYNSHYFAPDYIRIQRWGEGYTAVVMTDTRTYRLFSSDIDDLWQQIKGVTNDTGIKKAGNGSV</sequence>
<evidence type="ECO:0000313" key="2">
    <source>
        <dbReference type="EMBL" id="QJH94361.1"/>
    </source>
</evidence>